<dbReference type="Gene3D" id="3.40.50.300">
    <property type="entry name" value="P-loop containing nucleotide triphosphate hydrolases"/>
    <property type="match status" value="1"/>
</dbReference>
<dbReference type="EMBL" id="JBHUEN010000043">
    <property type="protein sequence ID" value="MFD1882785.1"/>
    <property type="molecule type" value="Genomic_DNA"/>
</dbReference>
<evidence type="ECO:0000313" key="2">
    <source>
        <dbReference type="Proteomes" id="UP001597213"/>
    </source>
</evidence>
<sequence>MLIFWDKRLVFLATPKAGSTAVEVALESLACASVQRPAALKHTTARSYRDHIAPWLGLAAGGEFTTVALMREPIDWLRSWYRFRLRDDNDDPAHSMAGISFDDFVGLHAAGNRDMTAGFGSQADFLTDGGTRLVTHIFRYEDMDALTRFLEDRLDCEISLPRVNVPPSVDVTLSPETEAKARAAMAADIALYQSLT</sequence>
<evidence type="ECO:0000313" key="1">
    <source>
        <dbReference type="EMBL" id="MFD1882785.1"/>
    </source>
</evidence>
<proteinExistence type="predicted"/>
<dbReference type="RefSeq" id="WP_379143621.1">
    <property type="nucleotide sequence ID" value="NZ_JBHUEN010000043.1"/>
</dbReference>
<keyword evidence="2" id="KW-1185">Reference proteome</keyword>
<protein>
    <recommendedName>
        <fullName evidence="3">Sulfotransferase family protein</fullName>
    </recommendedName>
</protein>
<name>A0ABW4R9R8_9RHOB</name>
<evidence type="ECO:0008006" key="3">
    <source>
        <dbReference type="Google" id="ProtNLM"/>
    </source>
</evidence>
<dbReference type="SUPFAM" id="SSF52540">
    <property type="entry name" value="P-loop containing nucleoside triphosphate hydrolases"/>
    <property type="match status" value="1"/>
</dbReference>
<organism evidence="1 2">
    <name type="scientific">Paracoccus pacificus</name>
    <dbReference type="NCBI Taxonomy" id="1463598"/>
    <lineage>
        <taxon>Bacteria</taxon>
        <taxon>Pseudomonadati</taxon>
        <taxon>Pseudomonadota</taxon>
        <taxon>Alphaproteobacteria</taxon>
        <taxon>Rhodobacterales</taxon>
        <taxon>Paracoccaceae</taxon>
        <taxon>Paracoccus</taxon>
    </lineage>
</organism>
<gene>
    <name evidence="1" type="ORF">ACFSCT_13760</name>
</gene>
<accession>A0ABW4R9R8</accession>
<dbReference type="Proteomes" id="UP001597213">
    <property type="component" value="Unassembled WGS sequence"/>
</dbReference>
<reference evidence="2" key="1">
    <citation type="journal article" date="2019" name="Int. J. Syst. Evol. Microbiol.">
        <title>The Global Catalogue of Microorganisms (GCM) 10K type strain sequencing project: providing services to taxonomists for standard genome sequencing and annotation.</title>
        <authorList>
            <consortium name="The Broad Institute Genomics Platform"/>
            <consortium name="The Broad Institute Genome Sequencing Center for Infectious Disease"/>
            <person name="Wu L."/>
            <person name="Ma J."/>
        </authorList>
    </citation>
    <scope>NUCLEOTIDE SEQUENCE [LARGE SCALE GENOMIC DNA]</scope>
    <source>
        <strain evidence="2">CCUG 56029</strain>
    </source>
</reference>
<dbReference type="InterPro" id="IPR027417">
    <property type="entry name" value="P-loop_NTPase"/>
</dbReference>
<comment type="caution">
    <text evidence="1">The sequence shown here is derived from an EMBL/GenBank/DDBJ whole genome shotgun (WGS) entry which is preliminary data.</text>
</comment>